<dbReference type="Proteomes" id="UP000199415">
    <property type="component" value="Unassembled WGS sequence"/>
</dbReference>
<organism evidence="3 4">
    <name type="scientific">Limimonas halophila</name>
    <dbReference type="NCBI Taxonomy" id="1082479"/>
    <lineage>
        <taxon>Bacteria</taxon>
        <taxon>Pseudomonadati</taxon>
        <taxon>Pseudomonadota</taxon>
        <taxon>Alphaproteobacteria</taxon>
        <taxon>Rhodospirillales</taxon>
        <taxon>Rhodovibrionaceae</taxon>
        <taxon>Limimonas</taxon>
    </lineage>
</organism>
<keyword evidence="3" id="KW-0830">Ubiquinone</keyword>
<keyword evidence="1" id="KW-0808">Transferase</keyword>
<dbReference type="InterPro" id="IPR013216">
    <property type="entry name" value="Methyltransf_11"/>
</dbReference>
<feature type="domain" description="Methyltransferase type 11" evidence="2">
    <location>
        <begin position="70"/>
        <end position="167"/>
    </location>
</feature>
<dbReference type="RefSeq" id="WP_143006107.1">
    <property type="nucleotide sequence ID" value="NZ_FNCE01000001.1"/>
</dbReference>
<dbReference type="GO" id="GO:0032259">
    <property type="term" value="P:methylation"/>
    <property type="evidence" value="ECO:0007669"/>
    <property type="project" value="UniProtKB-KW"/>
</dbReference>
<dbReference type="Gene3D" id="3.40.50.150">
    <property type="entry name" value="Vaccinia Virus protein VP39"/>
    <property type="match status" value="1"/>
</dbReference>
<keyword evidence="4" id="KW-1185">Reference proteome</keyword>
<sequence length="278" mass="30116">MDDVARSVASHYSRHDDLPGRILAALPHTGGDPDHPTYEAVHHLDQFHLGGPPASRVLADLGELHGEAVLDVGCGIGGPARLLSQERGCTVTGVDLTQRYVTSARTISGWLGLGDATQFVCASALQLPVRDGAFSVAWSQHAAMNIPDKDRLYAEIARVLRPGGRFLMHDIVAGPLRDPYYPVPWAHTPTESFLLPANEVHARLRAAGLEEVVWQDASAEAIGRIRAARERAAAGEPEKPGPDLIMGPEFATMRENLSRSLEEARVSVVRSVWKKPGR</sequence>
<dbReference type="STRING" id="1082479.SAMN05216241_101213"/>
<dbReference type="AlphaFoldDB" id="A0A1G7LDX1"/>
<dbReference type="InterPro" id="IPR029063">
    <property type="entry name" value="SAM-dependent_MTases_sf"/>
</dbReference>
<evidence type="ECO:0000256" key="1">
    <source>
        <dbReference type="ARBA" id="ARBA00022679"/>
    </source>
</evidence>
<dbReference type="GO" id="GO:0008757">
    <property type="term" value="F:S-adenosylmethionine-dependent methyltransferase activity"/>
    <property type="evidence" value="ECO:0007669"/>
    <property type="project" value="InterPro"/>
</dbReference>
<dbReference type="EMBL" id="FNCE01000001">
    <property type="protein sequence ID" value="SDF47688.1"/>
    <property type="molecule type" value="Genomic_DNA"/>
</dbReference>
<dbReference type="CDD" id="cd02440">
    <property type="entry name" value="AdoMet_MTases"/>
    <property type="match status" value="1"/>
</dbReference>
<evidence type="ECO:0000313" key="3">
    <source>
        <dbReference type="EMBL" id="SDF47688.1"/>
    </source>
</evidence>
<evidence type="ECO:0000259" key="2">
    <source>
        <dbReference type="Pfam" id="PF08241"/>
    </source>
</evidence>
<dbReference type="SUPFAM" id="SSF53335">
    <property type="entry name" value="S-adenosyl-L-methionine-dependent methyltransferases"/>
    <property type="match status" value="1"/>
</dbReference>
<keyword evidence="3" id="KW-0489">Methyltransferase</keyword>
<dbReference type="PANTHER" id="PTHR44068:SF11">
    <property type="entry name" value="GERANYL DIPHOSPHATE 2-C-METHYLTRANSFERASE"/>
    <property type="match status" value="1"/>
</dbReference>
<dbReference type="Pfam" id="PF08241">
    <property type="entry name" value="Methyltransf_11"/>
    <property type="match status" value="1"/>
</dbReference>
<dbReference type="OrthoDB" id="7856199at2"/>
<accession>A0A1G7LDX1</accession>
<protein>
    <submittedName>
        <fullName evidence="3">Ubiquinone/menaquinone biosynthesis C-methylase UbiE</fullName>
    </submittedName>
</protein>
<dbReference type="InterPro" id="IPR050447">
    <property type="entry name" value="Erg6_SMT_methyltransf"/>
</dbReference>
<gene>
    <name evidence="3" type="ORF">SAMN05216241_101213</name>
</gene>
<evidence type="ECO:0000313" key="4">
    <source>
        <dbReference type="Proteomes" id="UP000199415"/>
    </source>
</evidence>
<dbReference type="PANTHER" id="PTHR44068">
    <property type="entry name" value="ZGC:194242"/>
    <property type="match status" value="1"/>
</dbReference>
<reference evidence="3 4" key="1">
    <citation type="submission" date="2016-10" db="EMBL/GenBank/DDBJ databases">
        <authorList>
            <person name="de Groot N.N."/>
        </authorList>
    </citation>
    <scope>NUCLEOTIDE SEQUENCE [LARGE SCALE GENOMIC DNA]</scope>
    <source>
        <strain evidence="3 4">DSM 25584</strain>
    </source>
</reference>
<proteinExistence type="predicted"/>
<name>A0A1G7LDX1_9PROT</name>